<proteinExistence type="predicted"/>
<dbReference type="Gene3D" id="1.10.287.470">
    <property type="entry name" value="Helix hairpin bin"/>
    <property type="match status" value="1"/>
</dbReference>
<gene>
    <name evidence="4" type="ORF">SAMN05444279_101153</name>
</gene>
<dbReference type="Pfam" id="PF25876">
    <property type="entry name" value="HH_MFP_RND"/>
    <property type="match status" value="1"/>
</dbReference>
<dbReference type="Gene3D" id="2.40.50.100">
    <property type="match status" value="1"/>
</dbReference>
<dbReference type="PANTHER" id="PTHR30438">
    <property type="entry name" value="36 KDA ANTIGEN-RELATED"/>
    <property type="match status" value="1"/>
</dbReference>
<evidence type="ECO:0000313" key="4">
    <source>
        <dbReference type="EMBL" id="SHE32558.1"/>
    </source>
</evidence>
<dbReference type="Gene3D" id="2.40.30.170">
    <property type="match status" value="1"/>
</dbReference>
<keyword evidence="1" id="KW-0175">Coiled coil</keyword>
<feature type="domain" description="Multidrug resistance protein MdtA-like alpha-helical hairpin" evidence="2">
    <location>
        <begin position="102"/>
        <end position="170"/>
    </location>
</feature>
<keyword evidence="5" id="KW-1185">Reference proteome</keyword>
<dbReference type="GO" id="GO:0005886">
    <property type="term" value="C:plasma membrane"/>
    <property type="evidence" value="ECO:0007669"/>
    <property type="project" value="TreeGrafter"/>
</dbReference>
<dbReference type="AlphaFoldDB" id="A0A1M4SK81"/>
<feature type="coiled-coil region" evidence="1">
    <location>
        <begin position="78"/>
        <end position="114"/>
    </location>
</feature>
<dbReference type="OrthoDB" id="9778236at2"/>
<dbReference type="Pfam" id="PF25917">
    <property type="entry name" value="BSH_RND"/>
    <property type="match status" value="1"/>
</dbReference>
<evidence type="ECO:0000259" key="3">
    <source>
        <dbReference type="Pfam" id="PF25917"/>
    </source>
</evidence>
<dbReference type="InterPro" id="IPR058624">
    <property type="entry name" value="MdtA-like_HH"/>
</dbReference>
<sequence>MRMKKLGALAIALIAVMGGAYLYWQYALSPTLPQGIAGSNGRLEAERIDVASKYPGRVAEVLVTEGQWVQAGQILARMDASEVDAQLLEAEAAVVQAEQQKLQAQALLRQRRAELDFAKSEYDRTRKLADKGHVSQEQVDQARTVLATAEAGVVAAEAGIDLADAAIKSAQATVARLQSIRSDADLTAPIDGRVQYILAHAGEVVAAGGRVVTLTDLTDLYMNIYLPAREAGLLALQSEARIILDPVPDYVIPATVTFVASKAQFTPKSVETAEERDQLMFRVKLSIPEQLANRYRDRAKAGVLGMGYVRLDETVDWPEWLQVKLPQ</sequence>
<dbReference type="Proteomes" id="UP000325134">
    <property type="component" value="Unassembled WGS sequence"/>
</dbReference>
<dbReference type="SUPFAM" id="SSF111369">
    <property type="entry name" value="HlyD-like secretion proteins"/>
    <property type="match status" value="1"/>
</dbReference>
<dbReference type="InterPro" id="IPR058625">
    <property type="entry name" value="MdtA-like_BSH"/>
</dbReference>
<evidence type="ECO:0000259" key="2">
    <source>
        <dbReference type="Pfam" id="PF25876"/>
    </source>
</evidence>
<protein>
    <submittedName>
        <fullName evidence="4">HlyD family secretion protein</fullName>
    </submittedName>
</protein>
<feature type="domain" description="Multidrug resistance protein MdtA-like barrel-sandwich hybrid" evidence="3">
    <location>
        <begin position="47"/>
        <end position="210"/>
    </location>
</feature>
<evidence type="ECO:0000256" key="1">
    <source>
        <dbReference type="SAM" id="Coils"/>
    </source>
</evidence>
<accession>A0A1M4SK81</accession>
<organism evidence="4 5">
    <name type="scientific">Ruegeria intermedia</name>
    <dbReference type="NCBI Taxonomy" id="996115"/>
    <lineage>
        <taxon>Bacteria</taxon>
        <taxon>Pseudomonadati</taxon>
        <taxon>Pseudomonadota</taxon>
        <taxon>Alphaproteobacteria</taxon>
        <taxon>Rhodobacterales</taxon>
        <taxon>Roseobacteraceae</taxon>
        <taxon>Ruegeria</taxon>
    </lineage>
</organism>
<reference evidence="4 5" key="1">
    <citation type="submission" date="2016-11" db="EMBL/GenBank/DDBJ databases">
        <authorList>
            <person name="Varghese N."/>
            <person name="Submissions S."/>
        </authorList>
    </citation>
    <scope>NUCLEOTIDE SEQUENCE [LARGE SCALE GENOMIC DNA]</scope>
    <source>
        <strain evidence="4 5">DSM 29341</strain>
    </source>
</reference>
<evidence type="ECO:0000313" key="5">
    <source>
        <dbReference type="Proteomes" id="UP000325134"/>
    </source>
</evidence>
<dbReference type="PANTHER" id="PTHR30438:SF2">
    <property type="entry name" value="MEMBRANE PROTEIN"/>
    <property type="match status" value="1"/>
</dbReference>
<name>A0A1M4SK81_9RHOB</name>
<dbReference type="RefSeq" id="WP_149774156.1">
    <property type="nucleotide sequence ID" value="NZ_FQVK01000001.1"/>
</dbReference>
<dbReference type="EMBL" id="FQVK01000001">
    <property type="protein sequence ID" value="SHE32558.1"/>
    <property type="molecule type" value="Genomic_DNA"/>
</dbReference>